<dbReference type="HOGENOM" id="CLU_3310781_0_0_7"/>
<gene>
    <name evidence="1" type="ordered locus">HPIN_08405</name>
</gene>
<protein>
    <submittedName>
        <fullName evidence="1">Uncharacterized protein</fullName>
    </submittedName>
</protein>
<dbReference type="AlphaFoldDB" id="E8QF91"/>
<sequence>MIGGNKQILIASVLTLFKAGDSHSYALAITVADAMVKKL</sequence>
<accession>E8QF91</accession>
<dbReference type="EMBL" id="CP002331">
    <property type="protein sequence ID" value="ADU80857.1"/>
    <property type="molecule type" value="Genomic_DNA"/>
</dbReference>
<dbReference type="KEGG" id="hpn:HPIN_08405"/>
<evidence type="ECO:0000313" key="1">
    <source>
        <dbReference type="EMBL" id="ADU80857.1"/>
    </source>
</evidence>
<proteinExistence type="predicted"/>
<evidence type="ECO:0000313" key="2">
    <source>
        <dbReference type="Proteomes" id="UP000009059"/>
    </source>
</evidence>
<dbReference type="Proteomes" id="UP000009059">
    <property type="component" value="Chromosome"/>
</dbReference>
<reference evidence="2" key="1">
    <citation type="submission" date="2010-11" db="EMBL/GenBank/DDBJ databases">
        <title>Genome sequence of Helicobacter pylori strain India7.</title>
        <authorList>
            <person name="Kersulyte D."/>
            <person name="Mukhopadhyay A."/>
            <person name="Choudhury A."/>
            <person name="Nair G.B."/>
            <person name="Berg D.E."/>
        </authorList>
    </citation>
    <scope>NUCLEOTIDE SEQUENCE [LARGE SCALE GENOMIC DNA]</scope>
    <source>
        <strain evidence="2">India7</strain>
    </source>
</reference>
<name>E8QF91_HELP7</name>
<organism evidence="1 2">
    <name type="scientific">Helicobacter pylori (strain India7)</name>
    <dbReference type="NCBI Taxonomy" id="907238"/>
    <lineage>
        <taxon>Bacteria</taxon>
        <taxon>Pseudomonadati</taxon>
        <taxon>Campylobacterota</taxon>
        <taxon>Epsilonproteobacteria</taxon>
        <taxon>Campylobacterales</taxon>
        <taxon>Helicobacteraceae</taxon>
        <taxon>Helicobacter</taxon>
    </lineage>
</organism>